<dbReference type="AlphaFoldDB" id="A0A1H7FD87"/>
<keyword evidence="1" id="KW-0472">Membrane</keyword>
<dbReference type="SMART" id="SM00014">
    <property type="entry name" value="acidPPc"/>
    <property type="match status" value="1"/>
</dbReference>
<reference evidence="4" key="1">
    <citation type="submission" date="2016-10" db="EMBL/GenBank/DDBJ databases">
        <authorList>
            <person name="Varghese N."/>
        </authorList>
    </citation>
    <scope>NUCLEOTIDE SEQUENCE [LARGE SCALE GENOMIC DNA]</scope>
    <source>
        <strain evidence="4">DSM 45096 / BCRC 16803 / CGMCC 4.1857 / CIP 109030 / JCM 12277 / KCTC 19219 / NBRC 100920 / 33214</strain>
    </source>
</reference>
<keyword evidence="4" id="KW-1185">Reference proteome</keyword>
<dbReference type="eggNOG" id="COG0671">
    <property type="taxonomic scope" value="Bacteria"/>
</dbReference>
<keyword evidence="1" id="KW-0812">Transmembrane</keyword>
<dbReference type="PANTHER" id="PTHR14969:SF13">
    <property type="entry name" value="AT30094P"/>
    <property type="match status" value="1"/>
</dbReference>
<dbReference type="Gene3D" id="1.20.144.10">
    <property type="entry name" value="Phosphatidic acid phosphatase type 2/haloperoxidase"/>
    <property type="match status" value="1"/>
</dbReference>
<dbReference type="CDD" id="cd03392">
    <property type="entry name" value="PAP2_like_2"/>
    <property type="match status" value="1"/>
</dbReference>
<dbReference type="PROSITE" id="PS51257">
    <property type="entry name" value="PROKAR_LIPOPROTEIN"/>
    <property type="match status" value="1"/>
</dbReference>
<sequence>MRHKQPWGLWAGAGACLALFGVLLGMVEAGWSSLLHLDLVVDRHLHTTALHDAAWTGSMRTVSSVLEPTVLRVALGAMVLWLWWRGARIAALWAATCGLVQGALEITVKTAVARPRPALPQPVSTATGWSFPSGHAMTAATVIPLFVVIAWPHLRLRTTRMLTAGIAGVLVLLVSWTRIGLGVHWPSDVVAGWLLAGFTLCAVTAAFDTWRPDQRAAELHRLTSRSAERVQRQQARRQSADPF</sequence>
<proteinExistence type="predicted"/>
<organism evidence="3 4">
    <name type="scientific">Streptacidiphilus jiangxiensis</name>
    <dbReference type="NCBI Taxonomy" id="235985"/>
    <lineage>
        <taxon>Bacteria</taxon>
        <taxon>Bacillati</taxon>
        <taxon>Actinomycetota</taxon>
        <taxon>Actinomycetes</taxon>
        <taxon>Kitasatosporales</taxon>
        <taxon>Streptomycetaceae</taxon>
        <taxon>Streptacidiphilus</taxon>
    </lineage>
</organism>
<feature type="transmembrane region" description="Helical" evidence="1">
    <location>
        <begin position="91"/>
        <end position="113"/>
    </location>
</feature>
<feature type="transmembrane region" description="Helical" evidence="1">
    <location>
        <begin position="133"/>
        <end position="154"/>
    </location>
</feature>
<evidence type="ECO:0000259" key="2">
    <source>
        <dbReference type="SMART" id="SM00014"/>
    </source>
</evidence>
<dbReference type="STRING" id="235985.SAMN05414137_101144"/>
<name>A0A1H7FD87_STRJI</name>
<feature type="transmembrane region" description="Helical" evidence="1">
    <location>
        <begin position="161"/>
        <end position="179"/>
    </location>
</feature>
<dbReference type="InterPro" id="IPR036938">
    <property type="entry name" value="PAP2/HPO_sf"/>
</dbReference>
<feature type="transmembrane region" description="Helical" evidence="1">
    <location>
        <begin position="191"/>
        <end position="210"/>
    </location>
</feature>
<gene>
    <name evidence="3" type="ORF">SAMN05414137_101144</name>
</gene>
<evidence type="ECO:0000313" key="3">
    <source>
        <dbReference type="EMBL" id="SEK22382.1"/>
    </source>
</evidence>
<dbReference type="RefSeq" id="WP_052438271.1">
    <property type="nucleotide sequence ID" value="NZ_BBPN01000002.1"/>
</dbReference>
<keyword evidence="1" id="KW-1133">Transmembrane helix</keyword>
<dbReference type="SUPFAM" id="SSF48317">
    <property type="entry name" value="Acid phosphatase/Vanadium-dependent haloperoxidase"/>
    <property type="match status" value="1"/>
</dbReference>
<protein>
    <submittedName>
        <fullName evidence="3">Undecaprenyl-diphosphatase</fullName>
    </submittedName>
</protein>
<dbReference type="Pfam" id="PF01569">
    <property type="entry name" value="PAP2"/>
    <property type="match status" value="1"/>
</dbReference>
<feature type="domain" description="Phosphatidic acid phosphatase type 2/haloperoxidase" evidence="2">
    <location>
        <begin position="90"/>
        <end position="204"/>
    </location>
</feature>
<accession>A0A1H7FD87</accession>
<dbReference type="PANTHER" id="PTHR14969">
    <property type="entry name" value="SPHINGOSINE-1-PHOSPHATE PHOSPHOHYDROLASE"/>
    <property type="match status" value="1"/>
</dbReference>
<dbReference type="EMBL" id="FOAZ01000001">
    <property type="protein sequence ID" value="SEK22382.1"/>
    <property type="molecule type" value="Genomic_DNA"/>
</dbReference>
<evidence type="ECO:0000313" key="4">
    <source>
        <dbReference type="Proteomes" id="UP000183015"/>
    </source>
</evidence>
<evidence type="ECO:0000256" key="1">
    <source>
        <dbReference type="SAM" id="Phobius"/>
    </source>
</evidence>
<dbReference type="Proteomes" id="UP000183015">
    <property type="component" value="Unassembled WGS sequence"/>
</dbReference>
<dbReference type="InterPro" id="IPR000326">
    <property type="entry name" value="PAP2/HPO"/>
</dbReference>
<feature type="transmembrane region" description="Helical" evidence="1">
    <location>
        <begin position="65"/>
        <end position="84"/>
    </location>
</feature>